<evidence type="ECO:0000313" key="1">
    <source>
        <dbReference type="EMBL" id="KAJ1943489.1"/>
    </source>
</evidence>
<organism evidence="1 2">
    <name type="scientific">Linderina macrospora</name>
    <dbReference type="NCBI Taxonomy" id="4868"/>
    <lineage>
        <taxon>Eukaryota</taxon>
        <taxon>Fungi</taxon>
        <taxon>Fungi incertae sedis</taxon>
        <taxon>Zoopagomycota</taxon>
        <taxon>Kickxellomycotina</taxon>
        <taxon>Kickxellomycetes</taxon>
        <taxon>Kickxellales</taxon>
        <taxon>Kickxellaceae</taxon>
        <taxon>Linderina</taxon>
    </lineage>
</organism>
<reference evidence="1" key="1">
    <citation type="submission" date="2022-07" db="EMBL/GenBank/DDBJ databases">
        <title>Phylogenomic reconstructions and comparative analyses of Kickxellomycotina fungi.</title>
        <authorList>
            <person name="Reynolds N.K."/>
            <person name="Stajich J.E."/>
            <person name="Barry K."/>
            <person name="Grigoriev I.V."/>
            <person name="Crous P."/>
            <person name="Smith M.E."/>
        </authorList>
    </citation>
    <scope>NUCLEOTIDE SEQUENCE</scope>
    <source>
        <strain evidence="1">NRRL 5244</strain>
    </source>
</reference>
<sequence length="482" mass="54833">MLDTFLYVNAALVGAIYRAAGLEPVAHLVQKLMEEFDKRFVLGQEAFKAGEDDSEEGSAGKECQNLTVYIAELYNFQVISCQLVYDVIRMCIQDINEFSAELLLKIIRVSGIQLRKDDPLALKEIVQKVSETVGANSDKFSVRCKFMVESLVNLKDNRMRQTMSQNAENVVKLKRFLGNMDKRRAVGTVEPINIGLQDIRDIETKGKWWLVGASWVGNQVGTESTAKQVSEKSSSNAEMERLLKLAKEQHMNTDVRRSIFVTLLSSDDYADAFERLLKLDLKKTQVREVIRVLLHCCGQEKAYNPFYTLVAFKLCSYHNSYRLTMQYALWDFLREMGETDVGGLGRINSDEGSETDVPLRRIVNVAKLYAWLVDKQVLSLLILKTVTFAKVGHQARVFFQILFSTLFQLHKKQTEQDVEVLRETFAKAVSNATMCQGIMFFFHHFVKDCALVSDAEKPLMRWGCKIAKHVFRGATGGDTYDD</sequence>
<accession>A0ACC1J9U8</accession>
<protein>
    <submittedName>
        <fullName evidence="1">Suppressor of glycerol defect</fullName>
    </submittedName>
</protein>
<proteinExistence type="predicted"/>
<name>A0ACC1J9U8_9FUNG</name>
<keyword evidence="2" id="KW-1185">Reference proteome</keyword>
<dbReference type="Proteomes" id="UP001150603">
    <property type="component" value="Unassembled WGS sequence"/>
</dbReference>
<gene>
    <name evidence="1" type="primary">SGD1</name>
    <name evidence="1" type="ORF">FBU59_002896</name>
</gene>
<dbReference type="EMBL" id="JANBPW010001694">
    <property type="protein sequence ID" value="KAJ1943489.1"/>
    <property type="molecule type" value="Genomic_DNA"/>
</dbReference>
<evidence type="ECO:0000313" key="2">
    <source>
        <dbReference type="Proteomes" id="UP001150603"/>
    </source>
</evidence>
<comment type="caution">
    <text evidence="1">The sequence shown here is derived from an EMBL/GenBank/DDBJ whole genome shotgun (WGS) entry which is preliminary data.</text>
</comment>